<protein>
    <submittedName>
        <fullName evidence="1">Uncharacterized protein</fullName>
    </submittedName>
</protein>
<keyword evidence="2" id="KW-1185">Reference proteome</keyword>
<accession>A0ABV4BR87</accession>
<reference evidence="1 2" key="1">
    <citation type="submission" date="2024-08" db="EMBL/GenBank/DDBJ databases">
        <title>Clostridium lapicellarii sp. nov., and Clostridium renhuaiense sp. nov., two species isolated from the mud in a fermentation cellar used for producing sauce-flavour Chinese liquors.</title>
        <authorList>
            <person name="Yang F."/>
            <person name="Wang H."/>
            <person name="Chen L.Q."/>
            <person name="Zhou N."/>
            <person name="Lu J.J."/>
            <person name="Pu X.X."/>
            <person name="Wan B."/>
            <person name="Wang L."/>
            <person name="Liu S.J."/>
        </authorList>
    </citation>
    <scope>NUCLEOTIDE SEQUENCE [LARGE SCALE GENOMIC DNA]</scope>
    <source>
        <strain evidence="1 2">MT-5</strain>
    </source>
</reference>
<sequence length="74" mass="8866">MLTKRYCCLKKKCEALLAGKEMEKGIELGKKYIEKYSSSYFLKFMIGFLYNMYSWRSKNKAAADKYELYDLNIY</sequence>
<evidence type="ECO:0000313" key="1">
    <source>
        <dbReference type="EMBL" id="MEY8001280.1"/>
    </source>
</evidence>
<name>A0ABV4BR87_9CLOT</name>
<dbReference type="RefSeq" id="WP_369705170.1">
    <property type="nucleotide sequence ID" value="NZ_JBGEWD010000015.1"/>
</dbReference>
<evidence type="ECO:0000313" key="2">
    <source>
        <dbReference type="Proteomes" id="UP001564657"/>
    </source>
</evidence>
<gene>
    <name evidence="1" type="ORF">AB8U03_13955</name>
</gene>
<proteinExistence type="predicted"/>
<dbReference type="EMBL" id="JBGEWD010000015">
    <property type="protein sequence ID" value="MEY8001280.1"/>
    <property type="molecule type" value="Genomic_DNA"/>
</dbReference>
<organism evidence="1 2">
    <name type="scientific">Clostridium moutaii</name>
    <dbReference type="NCBI Taxonomy" id="3240932"/>
    <lineage>
        <taxon>Bacteria</taxon>
        <taxon>Bacillati</taxon>
        <taxon>Bacillota</taxon>
        <taxon>Clostridia</taxon>
        <taxon>Eubacteriales</taxon>
        <taxon>Clostridiaceae</taxon>
        <taxon>Clostridium</taxon>
    </lineage>
</organism>
<dbReference type="Proteomes" id="UP001564657">
    <property type="component" value="Unassembled WGS sequence"/>
</dbReference>
<comment type="caution">
    <text evidence="1">The sequence shown here is derived from an EMBL/GenBank/DDBJ whole genome shotgun (WGS) entry which is preliminary data.</text>
</comment>